<proteinExistence type="predicted"/>
<feature type="compositionally biased region" description="Basic and acidic residues" evidence="1">
    <location>
        <begin position="335"/>
        <end position="353"/>
    </location>
</feature>
<dbReference type="EMBL" id="JARBHB010000009">
    <property type="protein sequence ID" value="KAJ8875940.1"/>
    <property type="molecule type" value="Genomic_DNA"/>
</dbReference>
<reference evidence="2 3" key="1">
    <citation type="submission" date="2023-02" db="EMBL/GenBank/DDBJ databases">
        <title>LHISI_Scaffold_Assembly.</title>
        <authorList>
            <person name="Stuart O.P."/>
            <person name="Cleave R."/>
            <person name="Magrath M.J.L."/>
            <person name="Mikheyev A.S."/>
        </authorList>
    </citation>
    <scope>NUCLEOTIDE SEQUENCE [LARGE SCALE GENOMIC DNA]</scope>
    <source>
        <strain evidence="2">Daus_M_001</strain>
        <tissue evidence="2">Leg muscle</tissue>
    </source>
</reference>
<sequence>MEGEVVWNDRAGIRKLPDVLKMVVVGVLANNMAAKPPAAHAATSRHLARQCNFQDGLPNCQNGGCDRPTTWPPNAAILLTVRLSKWRNRLTVQEVLVQDDAGRQYGHPPAPGRHFTRQCDFQDGVPDRREVDVDTERPAGQKNLRDERLIWNGTELQKRSPERHNFDLSEGFGGSFTKAEQWRQYWILGIAYAKSIHRAQGPEPEPTGGHVVTTPNRHIGSRGKNTVQHGHQPQRMVCRPEPCVRELQAIRPPSFRLITSLAQGSAASSPAISTGGLRDSVLPARGSVKEDNIYIKLLRCAKIFNNLLLIWSGAGMKGHGEWKNPKKNPPTNGIVRRDTHLQKSGDPAGDRTRAPCSSVVRCAQPVTRSGQESRFLGGVRLPEASGSGAAFQYGGGIRAIHTNQGLCYKGSTNQLDVRLYHMRLCGIFHGIRRGITAQGRSATSSGEVLASQRSDSILKDVLPRLEVSIHNEEPEKIRQEVDNLGPRHTKLDSRNFARCRWSVSFLGDIPFPQPLHSHAAPYSPHYH</sequence>
<protein>
    <submittedName>
        <fullName evidence="2">Uncharacterized protein</fullName>
    </submittedName>
</protein>
<feature type="region of interest" description="Disordered" evidence="1">
    <location>
        <begin position="320"/>
        <end position="355"/>
    </location>
</feature>
<keyword evidence="3" id="KW-1185">Reference proteome</keyword>
<evidence type="ECO:0000313" key="2">
    <source>
        <dbReference type="EMBL" id="KAJ8875940.1"/>
    </source>
</evidence>
<name>A0ABQ9GV82_9NEOP</name>
<organism evidence="2 3">
    <name type="scientific">Dryococelus australis</name>
    <dbReference type="NCBI Taxonomy" id="614101"/>
    <lineage>
        <taxon>Eukaryota</taxon>
        <taxon>Metazoa</taxon>
        <taxon>Ecdysozoa</taxon>
        <taxon>Arthropoda</taxon>
        <taxon>Hexapoda</taxon>
        <taxon>Insecta</taxon>
        <taxon>Pterygota</taxon>
        <taxon>Neoptera</taxon>
        <taxon>Polyneoptera</taxon>
        <taxon>Phasmatodea</taxon>
        <taxon>Verophasmatodea</taxon>
        <taxon>Anareolatae</taxon>
        <taxon>Phasmatidae</taxon>
        <taxon>Eurycanthinae</taxon>
        <taxon>Dryococelus</taxon>
    </lineage>
</organism>
<accession>A0ABQ9GV82</accession>
<evidence type="ECO:0000256" key="1">
    <source>
        <dbReference type="SAM" id="MobiDB-lite"/>
    </source>
</evidence>
<comment type="caution">
    <text evidence="2">The sequence shown here is derived from an EMBL/GenBank/DDBJ whole genome shotgun (WGS) entry which is preliminary data.</text>
</comment>
<dbReference type="Proteomes" id="UP001159363">
    <property type="component" value="Chromosome 8"/>
</dbReference>
<gene>
    <name evidence="2" type="ORF">PR048_023848</name>
</gene>
<evidence type="ECO:0000313" key="3">
    <source>
        <dbReference type="Proteomes" id="UP001159363"/>
    </source>
</evidence>